<dbReference type="InterPro" id="IPR038534">
    <property type="entry name" value="Rtr1/RPAP2_sf"/>
</dbReference>
<dbReference type="OMA" id="MSHEPLC"/>
<dbReference type="GeneID" id="25268847"/>
<feature type="region of interest" description="Disordered" evidence="2">
    <location>
        <begin position="194"/>
        <end position="227"/>
    </location>
</feature>
<dbReference type="PROSITE" id="PS51479">
    <property type="entry name" value="ZF_RTR1"/>
    <property type="match status" value="1"/>
</dbReference>
<dbReference type="Gene3D" id="1.25.40.820">
    <property type="match status" value="1"/>
</dbReference>
<feature type="region of interest" description="Disordered" evidence="2">
    <location>
        <begin position="1"/>
        <end position="41"/>
    </location>
</feature>
<evidence type="ECO:0000313" key="5">
    <source>
        <dbReference type="Proteomes" id="UP000018050"/>
    </source>
</evidence>
<evidence type="ECO:0000313" key="4">
    <source>
        <dbReference type="EMBL" id="CDI83257.1"/>
    </source>
</evidence>
<feature type="compositionally biased region" description="Polar residues" evidence="2">
    <location>
        <begin position="196"/>
        <end position="209"/>
    </location>
</feature>
<name>U6GUM5_EIMAC</name>
<gene>
    <name evidence="4" type="ORF">EAH_00007770</name>
</gene>
<protein>
    <recommendedName>
        <fullName evidence="3">RTR1-type domain-containing protein</fullName>
    </recommendedName>
</protein>
<comment type="similarity">
    <text evidence="1">Belongs to the RPAP2 family.</text>
</comment>
<dbReference type="OrthoDB" id="345946at2759"/>
<sequence length="969" mass="104100">MEESGEASAEASGDRASSDTRRRLQQQQQQKQAQRGSAKDFRSLTDERAKALLEYRARCTSARFWIQSELLDLRVGGWPPCAGCALGDVSSTNTRAGDSVAHSDGCRSSDPGVVGDLPNLIRQHLTCPLLSRLLQQDPILSGKLATLDRVLWQRRSKHETQTPGWMSHEPLCPDCCSFGAPQAAADLLSTAAAPAGTNNHDSSRTSTMDSVVGGEGATAEGVRPSRTIEDESRPVTAWVSCKQCMEHFAYIVASLLVFLKPSELRDLAVERQESQCCGFVFCGRRNISTPEKRRAALWRWTLDFGGSKALSEDELVQFCCSRCCNRQQQLLRLLDEEPMYTRPGIKEWISDALQRKAAYRPHPHGLPEEGRAKPTGETDLQGQQQQQLGGARSSDLDIPRAMGLRPAVDMDELLGDDAGRLMEPVLEKRPSCVSFSTESSSAELTKLDGSLESEGFRVPLTVDDESSADEAPTKASNNGDSRGSCTGGEGLAVGGHAAAATLGTQGGAAATNNTLLLEYSSPSIANQGPKASSPASHTGDFEHFVGTCVCGSTKEVPPTSPKIERALTSSPPGGASVGLSRTDGTAAAERHVEQRGEPSSANAGEENSHTEAPLKSRGSRVRFADDDEEEGLDGDGDGESAASVFKHFFNLHDEDDGPGFYARLDRQAAAGSSHAAGSQTRNGTGELRSILKPPTEPVEPSPPPASSSTEAQMGYMRLSDVVIAFDLLSSCCTDASARFLANYHRRFCTCSCEGAAPASGDTNAQNSDGDESPKLETASDEGETRNFHLRKAGEGDESDNVSCVDGESGDDIEPTELWKRRQQQLLKAILRSLPPAADNFTASITELCETLQPLQRRPPPCSIEGRAEGFEASDAAASFYFDDALTIAREEDVGLELVDFVRSTIHKSAPCPGPVRPVDTPIAGEAAEAPMQQYEEKAMHMLLESIFSRMTQPIMQLQEPPRPSVPTAP</sequence>
<keyword evidence="5" id="KW-1185">Reference proteome</keyword>
<feature type="compositionally biased region" description="Basic and acidic residues" evidence="2">
    <location>
        <begin position="782"/>
        <end position="794"/>
    </location>
</feature>
<evidence type="ECO:0000259" key="3">
    <source>
        <dbReference type="PROSITE" id="PS51479"/>
    </source>
</evidence>
<organism evidence="4 5">
    <name type="scientific">Eimeria acervulina</name>
    <name type="common">Coccidian parasite</name>
    <dbReference type="NCBI Taxonomy" id="5801"/>
    <lineage>
        <taxon>Eukaryota</taxon>
        <taxon>Sar</taxon>
        <taxon>Alveolata</taxon>
        <taxon>Apicomplexa</taxon>
        <taxon>Conoidasida</taxon>
        <taxon>Coccidia</taxon>
        <taxon>Eucoccidiorida</taxon>
        <taxon>Eimeriorina</taxon>
        <taxon>Eimeriidae</taxon>
        <taxon>Eimeria</taxon>
    </lineage>
</organism>
<feature type="compositionally biased region" description="Basic and acidic residues" evidence="2">
    <location>
        <begin position="365"/>
        <end position="376"/>
    </location>
</feature>
<feature type="region of interest" description="Disordered" evidence="2">
    <location>
        <begin position="554"/>
        <end position="621"/>
    </location>
</feature>
<dbReference type="Proteomes" id="UP000018050">
    <property type="component" value="Unassembled WGS sequence"/>
</dbReference>
<accession>U6GUM5</accession>
<proteinExistence type="inferred from homology"/>
<dbReference type="InterPro" id="IPR007308">
    <property type="entry name" value="Rtr1/RPAP2_dom"/>
</dbReference>
<dbReference type="EMBL" id="HG673385">
    <property type="protein sequence ID" value="CDI83257.1"/>
    <property type="molecule type" value="Genomic_DNA"/>
</dbReference>
<feature type="compositionally biased region" description="Pro residues" evidence="2">
    <location>
        <begin position="694"/>
        <end position="705"/>
    </location>
</feature>
<feature type="compositionally biased region" description="Basic and acidic residues" evidence="2">
    <location>
        <begin position="12"/>
        <end position="22"/>
    </location>
</feature>
<feature type="region of interest" description="Disordered" evidence="2">
    <location>
        <begin position="671"/>
        <end position="710"/>
    </location>
</feature>
<feature type="compositionally biased region" description="Low complexity" evidence="2">
    <location>
        <begin position="25"/>
        <end position="35"/>
    </location>
</feature>
<dbReference type="AlphaFoldDB" id="U6GUM5"/>
<feature type="region of interest" description="Disordered" evidence="2">
    <location>
        <begin position="360"/>
        <end position="398"/>
    </location>
</feature>
<dbReference type="VEuPathDB" id="ToxoDB:EAH_00007770"/>
<evidence type="ECO:0000256" key="1">
    <source>
        <dbReference type="PROSITE-ProRule" id="PRU00812"/>
    </source>
</evidence>
<reference evidence="4" key="2">
    <citation type="submission" date="2013-10" db="EMBL/GenBank/DDBJ databases">
        <authorList>
            <person name="Aslett M."/>
        </authorList>
    </citation>
    <scope>NUCLEOTIDE SEQUENCE</scope>
    <source>
        <strain evidence="4">Houghton</strain>
    </source>
</reference>
<feature type="compositionally biased region" description="Low complexity" evidence="2">
    <location>
        <begin position="1"/>
        <end position="11"/>
    </location>
</feature>
<reference evidence="4" key="1">
    <citation type="submission" date="2013-10" db="EMBL/GenBank/DDBJ databases">
        <title>Genomic analysis of the causative agents of coccidiosis in chickens.</title>
        <authorList>
            <person name="Reid A.J."/>
            <person name="Blake D."/>
            <person name="Billington K."/>
            <person name="Browne H."/>
            <person name="Dunn M."/>
            <person name="Hung S."/>
            <person name="Kawahara F."/>
            <person name="Miranda-Saavedra D."/>
            <person name="Mourier T."/>
            <person name="Nagra H."/>
            <person name="Otto T.D."/>
            <person name="Rawlings N."/>
            <person name="Sanchez A."/>
            <person name="Sanders M."/>
            <person name="Subramaniam C."/>
            <person name="Tay Y."/>
            <person name="Dear P."/>
            <person name="Doerig C."/>
            <person name="Gruber A."/>
            <person name="Parkinson J."/>
            <person name="Shirley M."/>
            <person name="Wan K.L."/>
            <person name="Berriman M."/>
            <person name="Tomley F."/>
            <person name="Pain A."/>
        </authorList>
    </citation>
    <scope>NUCLEOTIDE SEQUENCE</scope>
    <source>
        <strain evidence="4">Houghton</strain>
    </source>
</reference>
<feature type="region of interest" description="Disordered" evidence="2">
    <location>
        <begin position="461"/>
        <end position="487"/>
    </location>
</feature>
<feature type="compositionally biased region" description="Low complexity" evidence="2">
    <location>
        <begin position="380"/>
        <end position="390"/>
    </location>
</feature>
<feature type="region of interest" description="Disordered" evidence="2">
    <location>
        <begin position="757"/>
        <end position="809"/>
    </location>
</feature>
<dbReference type="RefSeq" id="XP_013247600.1">
    <property type="nucleotide sequence ID" value="XM_013392146.1"/>
</dbReference>
<evidence type="ECO:0000256" key="2">
    <source>
        <dbReference type="SAM" id="MobiDB-lite"/>
    </source>
</evidence>
<feature type="compositionally biased region" description="Polar residues" evidence="2">
    <location>
        <begin position="474"/>
        <end position="484"/>
    </location>
</feature>
<feature type="domain" description="RTR1-type" evidence="3">
    <location>
        <begin position="254"/>
        <end position="343"/>
    </location>
</feature>